<feature type="compositionally biased region" description="Basic and acidic residues" evidence="1">
    <location>
        <begin position="40"/>
        <end position="59"/>
    </location>
</feature>
<keyword evidence="4" id="KW-1185">Reference proteome</keyword>
<organism evidence="3 4">
    <name type="scientific">Psilocybe cf. subviscida</name>
    <dbReference type="NCBI Taxonomy" id="2480587"/>
    <lineage>
        <taxon>Eukaryota</taxon>
        <taxon>Fungi</taxon>
        <taxon>Dikarya</taxon>
        <taxon>Basidiomycota</taxon>
        <taxon>Agaricomycotina</taxon>
        <taxon>Agaricomycetes</taxon>
        <taxon>Agaricomycetidae</taxon>
        <taxon>Agaricales</taxon>
        <taxon>Agaricineae</taxon>
        <taxon>Strophariaceae</taxon>
        <taxon>Psilocybe</taxon>
    </lineage>
</organism>
<sequence>MLFKSLVTFTLLGSALATSVLPRDLLSLNPPVSVVQQHQQSERRGLDARDSGAELRLDGRAPSPSPVVRMTNAERLVVGLPPLPPRRRGSRTSHAARAGPSPGGSTTHGYIAAKKAGTDTLFGYVKRDYNVFGENGLTNPAATPGNPLAGALKVILPAESDRTGPFNLEIEDPAQATYPLLGFMTGFANTSPNLAPGSFNYLYLGGVQETPAYSPPVNQPNSFTGATSIDVSTESAIWNYDAATGRLTPHWINEDGSIPAVYYCYYAPDEVVIATGDMGQFEANFGADSVQWLELYYVTAAEPTAT</sequence>
<accession>A0A8H5BRL6</accession>
<evidence type="ECO:0000313" key="4">
    <source>
        <dbReference type="Proteomes" id="UP000567179"/>
    </source>
</evidence>
<feature type="region of interest" description="Disordered" evidence="1">
    <location>
        <begin position="36"/>
        <end position="108"/>
    </location>
</feature>
<dbReference type="Proteomes" id="UP000567179">
    <property type="component" value="Unassembled WGS sequence"/>
</dbReference>
<proteinExistence type="predicted"/>
<evidence type="ECO:0000256" key="1">
    <source>
        <dbReference type="SAM" id="MobiDB-lite"/>
    </source>
</evidence>
<dbReference type="OrthoDB" id="4584900at2759"/>
<protein>
    <recommendedName>
        <fullName evidence="5">Peptidase A1 domain-containing protein</fullName>
    </recommendedName>
</protein>
<dbReference type="EMBL" id="JAACJJ010000004">
    <property type="protein sequence ID" value="KAF5328325.1"/>
    <property type="molecule type" value="Genomic_DNA"/>
</dbReference>
<keyword evidence="2" id="KW-0732">Signal</keyword>
<evidence type="ECO:0008006" key="5">
    <source>
        <dbReference type="Google" id="ProtNLM"/>
    </source>
</evidence>
<dbReference type="AlphaFoldDB" id="A0A8H5BRL6"/>
<gene>
    <name evidence="3" type="ORF">D9619_013353</name>
</gene>
<name>A0A8H5BRL6_9AGAR</name>
<evidence type="ECO:0000313" key="3">
    <source>
        <dbReference type="EMBL" id="KAF5328325.1"/>
    </source>
</evidence>
<reference evidence="3 4" key="1">
    <citation type="journal article" date="2020" name="ISME J.">
        <title>Uncovering the hidden diversity of litter-decomposition mechanisms in mushroom-forming fungi.</title>
        <authorList>
            <person name="Floudas D."/>
            <person name="Bentzer J."/>
            <person name="Ahren D."/>
            <person name="Johansson T."/>
            <person name="Persson P."/>
            <person name="Tunlid A."/>
        </authorList>
    </citation>
    <scope>NUCLEOTIDE SEQUENCE [LARGE SCALE GENOMIC DNA]</scope>
    <source>
        <strain evidence="3 4">CBS 101986</strain>
    </source>
</reference>
<feature type="chain" id="PRO_5034121278" description="Peptidase A1 domain-containing protein" evidence="2">
    <location>
        <begin position="18"/>
        <end position="306"/>
    </location>
</feature>
<evidence type="ECO:0000256" key="2">
    <source>
        <dbReference type="SAM" id="SignalP"/>
    </source>
</evidence>
<feature type="signal peptide" evidence="2">
    <location>
        <begin position="1"/>
        <end position="17"/>
    </location>
</feature>
<comment type="caution">
    <text evidence="3">The sequence shown here is derived from an EMBL/GenBank/DDBJ whole genome shotgun (WGS) entry which is preliminary data.</text>
</comment>